<dbReference type="Proteomes" id="UP001054892">
    <property type="component" value="Unassembled WGS sequence"/>
</dbReference>
<evidence type="ECO:0000313" key="1">
    <source>
        <dbReference type="EMBL" id="BCG27940.1"/>
    </source>
</evidence>
<protein>
    <recommendedName>
        <fullName evidence="5">NERD domain-containing protein</fullName>
    </recommendedName>
</protein>
<dbReference type="Gene3D" id="3.40.50.300">
    <property type="entry name" value="P-loop containing nucleotide triphosphate hydrolases"/>
    <property type="match status" value="1"/>
</dbReference>
<proteinExistence type="predicted"/>
<dbReference type="KEGG" id="ptw:TUM18999_61310"/>
<dbReference type="SUPFAM" id="SSF52540">
    <property type="entry name" value="P-loop containing nucleoside triphosphate hydrolases"/>
    <property type="match status" value="1"/>
</dbReference>
<organism evidence="1 3">
    <name type="scientific">Pseudomonas tohonis</name>
    <dbReference type="NCBI Taxonomy" id="2725477"/>
    <lineage>
        <taxon>Bacteria</taxon>
        <taxon>Pseudomonadati</taxon>
        <taxon>Pseudomonadota</taxon>
        <taxon>Gammaproteobacteria</taxon>
        <taxon>Pseudomonadales</taxon>
        <taxon>Pseudomonadaceae</taxon>
        <taxon>Pseudomonas</taxon>
    </lineage>
</organism>
<dbReference type="EMBL" id="AP023189">
    <property type="protein sequence ID" value="BCG27940.1"/>
    <property type="molecule type" value="Genomic_DNA"/>
</dbReference>
<keyword evidence="4" id="KW-1185">Reference proteome</keyword>
<dbReference type="Proteomes" id="UP000509383">
    <property type="component" value="Chromosome"/>
</dbReference>
<dbReference type="InterPro" id="IPR027417">
    <property type="entry name" value="P-loop_NTPase"/>
</dbReference>
<evidence type="ECO:0000313" key="2">
    <source>
        <dbReference type="EMBL" id="GJN52552.1"/>
    </source>
</evidence>
<evidence type="ECO:0000313" key="3">
    <source>
        <dbReference type="Proteomes" id="UP000509383"/>
    </source>
</evidence>
<name>A0A6J4EE67_9PSED</name>
<evidence type="ECO:0000313" key="4">
    <source>
        <dbReference type="Proteomes" id="UP001054892"/>
    </source>
</evidence>
<gene>
    <name evidence="1" type="ORF">TUM18999_61310</name>
    <name evidence="2" type="ORF">TUM20286_23040</name>
</gene>
<reference evidence="1 3" key="1">
    <citation type="submission" date="2020-05" db="EMBL/GenBank/DDBJ databases">
        <title>Characterization of novel class B3 metallo-beta-lactamase from novel Pseudomonas species.</title>
        <authorList>
            <person name="Yamada K."/>
            <person name="Aoki K."/>
            <person name="Ishii Y."/>
        </authorList>
    </citation>
    <scope>NUCLEOTIDE SEQUENCE [LARGE SCALE GENOMIC DNA]</scope>
    <source>
        <strain evidence="1 3">TUM18999</strain>
        <strain evidence="2 4">TUM20286</strain>
    </source>
</reference>
<dbReference type="AlphaFoldDB" id="A0A6J4EE67"/>
<evidence type="ECO:0008006" key="5">
    <source>
        <dbReference type="Google" id="ProtNLM"/>
    </source>
</evidence>
<sequence length="1109" mass="121244">MIPSQIAVFIGSPIEHESERAVLLELLRLLEESGETATVMVNLNLKGRQLDLVVGTDRLTLVLEAKASTVPLSGTTNGPWIAHTRSGRSRTTGNAYAQALGEKNALCSALRDFLGEVEGYPDAHVVFVPELAEGSQLSFDFKVSYGGIGGLATQLTGRSELRCSADQWRAFALRHGLEQVFDLTCALDPRSLDAQRTLARYVAAFTATYASAAAEYKADRYDVDGELVGLPFLEHLLQEARTDLLIQGPSGCGKSLLSVVLANRLCAKDVIPIIVEGKLFEGQLGLALEREAALLEVPSAKSLLSAVRTLSRPIAIIVDGYNECPSSLRFKLIRALRAASIMYDAAIVVSSQIEIDRPDLLPLRKVTASVPSHDLKVEIASLDATSAELLAPLLQTITSGIEASLIGQMGREVNQVASRSALFDGFVRRRLGANASEGVTLLCCVAELLFERMTFSLSTREVDRILARERLGVEVLQEVLRARLLILRGERLSFVHEMYLNAFTAESIVRHANSDFDALTRALALPRFSELRAFVAGAIEDRELLARLISTTTDAQLLKASMKGECGNDAKWFMIQGLNAVIRKLRSEVETVRFFIAPDQLWKIGVEPSSCIAWTEHERAMLSALPAALALDQYSRELLDIFRLLDQTLDGERARLRGEAIEKGFKQLRTSLFAVAYVFGQGDLGISLVMSVLHSGGLERFSQLAELQANLRYIWLNAATPGQIYFALALSRETYKLERDILKMAVDQTLPLFEIERWKYLPYHVQLDLMHFVHFLPRDDIALREKLSKALESLLPTLDPVLAGTAVEALSGLGAMDDEISEHEAHVRLQVAEVLSSPGAEGAAEIAWEIYSGQFDHPFDSAYINVVDDLPNEQRLTLMRLACMGASEYSFFVGSLMDKLAGEGDALAVPVISRWARLPDPTTPVRQNAVEIYISALMALGKLQSDLPVESCPMGLGSREDAMSACGMIYYWLQRRTCEAGETEPPVVAALEALSVDPSRAIGVLCEISQSIIGHDPRGTLLITAFPARMVMLARAALQQGGPIEGYFSGPHFFGRSDAERFAISMIGSYGGAEDLPLLRTFVDQVELSGSALKALAAIETRASFAAQG</sequence>
<accession>A0A6J4EE67</accession>
<dbReference type="EMBL" id="BQKM01000004">
    <property type="protein sequence ID" value="GJN52552.1"/>
    <property type="molecule type" value="Genomic_DNA"/>
</dbReference>
<dbReference type="RefSeq" id="WP_049339737.1">
    <property type="nucleotide sequence ID" value="NZ_AP023189.1"/>
</dbReference>